<feature type="region of interest" description="Disordered" evidence="1">
    <location>
        <begin position="31"/>
        <end position="61"/>
    </location>
</feature>
<feature type="compositionally biased region" description="Low complexity" evidence="1">
    <location>
        <begin position="35"/>
        <end position="56"/>
    </location>
</feature>
<dbReference type="Proteomes" id="UP000315226">
    <property type="component" value="Unassembled WGS sequence"/>
</dbReference>
<evidence type="ECO:0008006" key="5">
    <source>
        <dbReference type="Google" id="ProtNLM"/>
    </source>
</evidence>
<evidence type="ECO:0000256" key="2">
    <source>
        <dbReference type="SAM" id="SignalP"/>
    </source>
</evidence>
<comment type="caution">
    <text evidence="3">The sequence shown here is derived from an EMBL/GenBank/DDBJ whole genome shotgun (WGS) entry which is preliminary data.</text>
</comment>
<dbReference type="AlphaFoldDB" id="A0A4Y3RR74"/>
<proteinExistence type="predicted"/>
<keyword evidence="4" id="KW-1185">Reference proteome</keyword>
<accession>A0A4Y3RR74</accession>
<evidence type="ECO:0000313" key="4">
    <source>
        <dbReference type="Proteomes" id="UP000315226"/>
    </source>
</evidence>
<reference evidence="3 4" key="1">
    <citation type="submission" date="2019-06" db="EMBL/GenBank/DDBJ databases">
        <title>Whole genome shotgun sequence of Streptomyces gardneri NBRC 12865.</title>
        <authorList>
            <person name="Hosoyama A."/>
            <person name="Uohara A."/>
            <person name="Ohji S."/>
            <person name="Ichikawa N."/>
        </authorList>
    </citation>
    <scope>NUCLEOTIDE SEQUENCE [LARGE SCALE GENOMIC DNA]</scope>
    <source>
        <strain evidence="3 4">NBRC 12865</strain>
    </source>
</reference>
<gene>
    <name evidence="3" type="ORF">SGA01_56870</name>
</gene>
<feature type="signal peptide" evidence="2">
    <location>
        <begin position="1"/>
        <end position="24"/>
    </location>
</feature>
<keyword evidence="2" id="KW-0732">Signal</keyword>
<organism evidence="3 4">
    <name type="scientific">Streptomyces gardneri</name>
    <dbReference type="NCBI Taxonomy" id="66892"/>
    <lineage>
        <taxon>Bacteria</taxon>
        <taxon>Bacillati</taxon>
        <taxon>Actinomycetota</taxon>
        <taxon>Actinomycetes</taxon>
        <taxon>Kitasatosporales</taxon>
        <taxon>Streptomycetaceae</taxon>
        <taxon>Streptomyces</taxon>
    </lineage>
</organism>
<dbReference type="PROSITE" id="PS51257">
    <property type="entry name" value="PROKAR_LIPOPROTEIN"/>
    <property type="match status" value="1"/>
</dbReference>
<sequence length="197" mass="20509">MVTARHTRTAAPAFAALALVLMLAGCGGGDGDAKAPATTAPPTTSTTAPAPATSSADPETTEKKAVLAAYGSMWAEQMKAYGKADAKGTALEKYASLDALGQFRIDLARMKQAGTIGTGKLGHAPTVTMLDMTGKLPKATIEDCLDLSGWKAVRVKTGEPIPLPSNQPRRYIATATAEKWPQGWMVVTYAPEGARTC</sequence>
<evidence type="ECO:0000256" key="1">
    <source>
        <dbReference type="SAM" id="MobiDB-lite"/>
    </source>
</evidence>
<evidence type="ECO:0000313" key="3">
    <source>
        <dbReference type="EMBL" id="GEB60082.1"/>
    </source>
</evidence>
<dbReference type="OrthoDB" id="3387754at2"/>
<name>A0A4Y3RR74_9ACTN</name>
<feature type="chain" id="PRO_5038538035" description="Lipoprotein" evidence="2">
    <location>
        <begin position="25"/>
        <end position="197"/>
    </location>
</feature>
<dbReference type="EMBL" id="BJMN01000039">
    <property type="protein sequence ID" value="GEB60082.1"/>
    <property type="molecule type" value="Genomic_DNA"/>
</dbReference>
<protein>
    <recommendedName>
        <fullName evidence="5">Lipoprotein</fullName>
    </recommendedName>
</protein>
<dbReference type="RefSeq" id="WP_141299627.1">
    <property type="nucleotide sequence ID" value="NZ_BJMN01000039.1"/>
</dbReference>